<organism evidence="2">
    <name type="scientific">marine sediment metagenome</name>
    <dbReference type="NCBI Taxonomy" id="412755"/>
    <lineage>
        <taxon>unclassified sequences</taxon>
        <taxon>metagenomes</taxon>
        <taxon>ecological metagenomes</taxon>
    </lineage>
</organism>
<dbReference type="EMBL" id="BART01029771">
    <property type="protein sequence ID" value="GAH10585.1"/>
    <property type="molecule type" value="Genomic_DNA"/>
</dbReference>
<evidence type="ECO:0000313" key="2">
    <source>
        <dbReference type="EMBL" id="GAH10585.1"/>
    </source>
</evidence>
<dbReference type="PROSITE" id="PS51278">
    <property type="entry name" value="GATASE_TYPE_2"/>
    <property type="match status" value="1"/>
</dbReference>
<dbReference type="AlphaFoldDB" id="X1DQR9"/>
<dbReference type="Gene3D" id="3.60.20.10">
    <property type="entry name" value="Glutamine Phosphoribosylpyrophosphate, subunit 1, domain 1"/>
    <property type="match status" value="1"/>
</dbReference>
<dbReference type="SUPFAM" id="SSF56235">
    <property type="entry name" value="N-terminal nucleophile aminohydrolases (Ntn hydrolases)"/>
    <property type="match status" value="1"/>
</dbReference>
<reference evidence="2" key="1">
    <citation type="journal article" date="2014" name="Front. Microbiol.">
        <title>High frequency of phylogenetically diverse reductive dehalogenase-homologous genes in deep subseafloor sedimentary metagenomes.</title>
        <authorList>
            <person name="Kawai M."/>
            <person name="Futagami T."/>
            <person name="Toyoda A."/>
            <person name="Takaki Y."/>
            <person name="Nishi S."/>
            <person name="Hori S."/>
            <person name="Arai W."/>
            <person name="Tsubouchi T."/>
            <person name="Morono Y."/>
            <person name="Uchiyama I."/>
            <person name="Ito T."/>
            <person name="Fujiyama A."/>
            <person name="Inagaki F."/>
            <person name="Takami H."/>
        </authorList>
    </citation>
    <scope>NUCLEOTIDE SEQUENCE</scope>
    <source>
        <strain evidence="2">Expedition CK06-06</strain>
    </source>
</reference>
<dbReference type="Pfam" id="PF13522">
    <property type="entry name" value="GATase_6"/>
    <property type="match status" value="1"/>
</dbReference>
<dbReference type="InterPro" id="IPR029055">
    <property type="entry name" value="Ntn_hydrolases_N"/>
</dbReference>
<proteinExistence type="predicted"/>
<comment type="caution">
    <text evidence="2">The sequence shown here is derived from an EMBL/GenBank/DDBJ whole genome shotgun (WGS) entry which is preliminary data.</text>
</comment>
<dbReference type="PANTHER" id="PTHR43284:SF1">
    <property type="entry name" value="ASPARAGINE SYNTHETASE"/>
    <property type="match status" value="1"/>
</dbReference>
<name>X1DQR9_9ZZZZ</name>
<sequence length="91" mass="9777">MCGIAGYIQRGNSPDPGVLKKMAAALRHRGPDASGHCSIDNVGLAHTRLALLGLGDCGAQPMQLPSGDWAITYNGEIFNHEELRSPECQYR</sequence>
<dbReference type="PANTHER" id="PTHR43284">
    <property type="entry name" value="ASPARAGINE SYNTHETASE (GLUTAMINE-HYDROLYZING)"/>
    <property type="match status" value="1"/>
</dbReference>
<accession>X1DQR9</accession>
<feature type="domain" description="Glutamine amidotransferase type-2" evidence="1">
    <location>
        <begin position="2"/>
        <end position="91"/>
    </location>
</feature>
<dbReference type="InterPro" id="IPR051786">
    <property type="entry name" value="ASN_synthetase/amidase"/>
</dbReference>
<gene>
    <name evidence="2" type="ORF">S01H4_52160</name>
</gene>
<evidence type="ECO:0000259" key="1">
    <source>
        <dbReference type="PROSITE" id="PS51278"/>
    </source>
</evidence>
<dbReference type="InterPro" id="IPR017932">
    <property type="entry name" value="GATase_2_dom"/>
</dbReference>
<feature type="non-terminal residue" evidence="2">
    <location>
        <position position="91"/>
    </location>
</feature>
<protein>
    <recommendedName>
        <fullName evidence="1">Glutamine amidotransferase type-2 domain-containing protein</fullName>
    </recommendedName>
</protein>